<comment type="function">
    <text evidence="1">Condensation of UDP-2,3-diacylglucosamine and 2,3-diacylglucosamine-1-phosphate to form lipid A disaccharide, a precursor of lipid A, a phosphorylated glycolipid that anchors the lipopolysaccharide to the outer membrane of the cell.</text>
</comment>
<keyword evidence="5" id="KW-0441">Lipid A biosynthesis</keyword>
<dbReference type="InterPro" id="IPR003835">
    <property type="entry name" value="Glyco_trans_19"/>
</dbReference>
<keyword evidence="4" id="KW-0444">Lipid biosynthesis</keyword>
<keyword evidence="11" id="KW-0472">Membrane</keyword>
<keyword evidence="7 12" id="KW-0808">Transferase</keyword>
<evidence type="ECO:0000256" key="10">
    <source>
        <dbReference type="NCBIfam" id="TIGR00215"/>
    </source>
</evidence>
<organism evidence="12 13">
    <name type="scientific">Candidatus Sulfobium mesophilum</name>
    <dbReference type="NCBI Taxonomy" id="2016548"/>
    <lineage>
        <taxon>Bacteria</taxon>
        <taxon>Pseudomonadati</taxon>
        <taxon>Nitrospirota</taxon>
        <taxon>Nitrospiria</taxon>
        <taxon>Nitrospirales</taxon>
        <taxon>Nitrospiraceae</taxon>
        <taxon>Candidatus Sulfobium</taxon>
    </lineage>
</organism>
<evidence type="ECO:0000256" key="4">
    <source>
        <dbReference type="ARBA" id="ARBA00022516"/>
    </source>
</evidence>
<dbReference type="PANTHER" id="PTHR30372">
    <property type="entry name" value="LIPID-A-DISACCHARIDE SYNTHASE"/>
    <property type="match status" value="1"/>
</dbReference>
<dbReference type="EMBL" id="OUUY01000088">
    <property type="protein sequence ID" value="SPQ01063.1"/>
    <property type="molecule type" value="Genomic_DNA"/>
</dbReference>
<sequence length="380" mass="42738">MPETVMIVTGETSGELYGSLLATSLKKRIPDMRIIGIGGEKMKEAGVELISGIAGAFGLTEAISSLRTLRETFSRASQTLITQRPGLLVLIDYPDFNLKLASVAKKEKIKILYYVSPQVWAWRRNRTKKIARLVDKMAVILPFEKEIYRDAGVECEFVGHPVFDEIKNMSINDKASVKEALGMDRERPLLSLLPGSRPHELERLLPLTLEVVRLFKKEFVHFQFCVPLAPNTDLAGHSRIIEELRQEGVVINKGESLRVLAASDMSVIASGTATLQAVLLGVPFVVIYKLFPLTYWLGRMILRVRHISLVNILSGRQVVRELLQAEASSEKIIQELRRIMAENTYRKKMIEAFDEVREMFSAKNASERVADIAISMAGWK</sequence>
<evidence type="ECO:0000256" key="11">
    <source>
        <dbReference type="SAM" id="Phobius"/>
    </source>
</evidence>
<evidence type="ECO:0000256" key="1">
    <source>
        <dbReference type="ARBA" id="ARBA00002056"/>
    </source>
</evidence>
<evidence type="ECO:0000256" key="8">
    <source>
        <dbReference type="ARBA" id="ARBA00023098"/>
    </source>
</evidence>
<evidence type="ECO:0000256" key="5">
    <source>
        <dbReference type="ARBA" id="ARBA00022556"/>
    </source>
</evidence>
<dbReference type="GO" id="GO:0016020">
    <property type="term" value="C:membrane"/>
    <property type="evidence" value="ECO:0007669"/>
    <property type="project" value="GOC"/>
</dbReference>
<reference evidence="13" key="1">
    <citation type="submission" date="2018-03" db="EMBL/GenBank/DDBJ databases">
        <authorList>
            <person name="Zecchin S."/>
        </authorList>
    </citation>
    <scope>NUCLEOTIDE SEQUENCE [LARGE SCALE GENOMIC DNA]</scope>
</reference>
<evidence type="ECO:0000313" key="12">
    <source>
        <dbReference type="EMBL" id="SPQ01063.1"/>
    </source>
</evidence>
<keyword evidence="11" id="KW-0812">Transmembrane</keyword>
<dbReference type="PANTHER" id="PTHR30372:SF4">
    <property type="entry name" value="LIPID-A-DISACCHARIDE SYNTHASE, MITOCHONDRIAL-RELATED"/>
    <property type="match status" value="1"/>
</dbReference>
<evidence type="ECO:0000256" key="7">
    <source>
        <dbReference type="ARBA" id="ARBA00022679"/>
    </source>
</evidence>
<dbReference type="GO" id="GO:0009245">
    <property type="term" value="P:lipid A biosynthetic process"/>
    <property type="evidence" value="ECO:0007669"/>
    <property type="project" value="UniProtKB-UniRule"/>
</dbReference>
<evidence type="ECO:0000256" key="9">
    <source>
        <dbReference type="ARBA" id="ARBA00048975"/>
    </source>
</evidence>
<dbReference type="AlphaFoldDB" id="A0A2U3QI36"/>
<comment type="catalytic activity">
    <reaction evidence="9">
        <text>a lipid X + a UDP-2-N,3-O-bis[(3R)-3-hydroxyacyl]-alpha-D-glucosamine = a lipid A disaccharide + UDP + H(+)</text>
        <dbReference type="Rhea" id="RHEA:67828"/>
        <dbReference type="ChEBI" id="CHEBI:15378"/>
        <dbReference type="ChEBI" id="CHEBI:58223"/>
        <dbReference type="ChEBI" id="CHEBI:137748"/>
        <dbReference type="ChEBI" id="CHEBI:176338"/>
        <dbReference type="ChEBI" id="CHEBI:176343"/>
        <dbReference type="EC" id="2.4.1.182"/>
    </reaction>
</comment>
<keyword evidence="6 12" id="KW-0328">Glycosyltransferase</keyword>
<dbReference type="Gene3D" id="3.40.50.2000">
    <property type="entry name" value="Glycogen Phosphorylase B"/>
    <property type="match status" value="1"/>
</dbReference>
<accession>A0A2U3QI36</accession>
<gene>
    <name evidence="12" type="primary">lpxB</name>
    <name evidence="12" type="ORF">NBG4_410011</name>
</gene>
<evidence type="ECO:0000256" key="3">
    <source>
        <dbReference type="ARBA" id="ARBA00020902"/>
    </source>
</evidence>
<dbReference type="NCBIfam" id="TIGR00215">
    <property type="entry name" value="lpxB"/>
    <property type="match status" value="1"/>
</dbReference>
<keyword evidence="8" id="KW-0443">Lipid metabolism</keyword>
<keyword evidence="13" id="KW-1185">Reference proteome</keyword>
<protein>
    <recommendedName>
        <fullName evidence="3 10">Lipid-A-disaccharide synthase</fullName>
        <ecNumber evidence="2 10">2.4.1.182</ecNumber>
    </recommendedName>
</protein>
<dbReference type="SUPFAM" id="SSF53756">
    <property type="entry name" value="UDP-Glycosyltransferase/glycogen phosphorylase"/>
    <property type="match status" value="1"/>
</dbReference>
<dbReference type="Proteomes" id="UP000245125">
    <property type="component" value="Unassembled WGS sequence"/>
</dbReference>
<dbReference type="GO" id="GO:0008915">
    <property type="term" value="F:lipid-A-disaccharide synthase activity"/>
    <property type="evidence" value="ECO:0007669"/>
    <property type="project" value="UniProtKB-UniRule"/>
</dbReference>
<evidence type="ECO:0000256" key="2">
    <source>
        <dbReference type="ARBA" id="ARBA00012687"/>
    </source>
</evidence>
<dbReference type="GO" id="GO:0005543">
    <property type="term" value="F:phospholipid binding"/>
    <property type="evidence" value="ECO:0007669"/>
    <property type="project" value="TreeGrafter"/>
</dbReference>
<evidence type="ECO:0000313" key="13">
    <source>
        <dbReference type="Proteomes" id="UP000245125"/>
    </source>
</evidence>
<dbReference type="EC" id="2.4.1.182" evidence="2 10"/>
<dbReference type="OrthoDB" id="9801642at2"/>
<name>A0A2U3QI36_9BACT</name>
<feature type="transmembrane region" description="Helical" evidence="11">
    <location>
        <begin position="275"/>
        <end position="297"/>
    </location>
</feature>
<proteinExistence type="predicted"/>
<evidence type="ECO:0000256" key="6">
    <source>
        <dbReference type="ARBA" id="ARBA00022676"/>
    </source>
</evidence>
<dbReference type="Pfam" id="PF02684">
    <property type="entry name" value="LpxB"/>
    <property type="match status" value="1"/>
</dbReference>
<keyword evidence="11" id="KW-1133">Transmembrane helix</keyword>